<accession>A0ABP9LXB0</accession>
<keyword evidence="3" id="KW-0663">Pyridoxal phosphate</keyword>
<dbReference type="InterPro" id="IPR001926">
    <property type="entry name" value="TrpB-like_PALP"/>
</dbReference>
<dbReference type="CDD" id="cd01562">
    <property type="entry name" value="Thr-dehyd"/>
    <property type="match status" value="1"/>
</dbReference>
<proteinExistence type="inferred from homology"/>
<dbReference type="SUPFAM" id="SSF53686">
    <property type="entry name" value="Tryptophan synthase beta subunit-like PLP-dependent enzymes"/>
    <property type="match status" value="1"/>
</dbReference>
<protein>
    <submittedName>
        <fullName evidence="5">Threo-3-hydroxy-L-aspartate ammonia-lyase</fullName>
    </submittedName>
</protein>
<evidence type="ECO:0000256" key="2">
    <source>
        <dbReference type="ARBA" id="ARBA00008639"/>
    </source>
</evidence>
<dbReference type="Proteomes" id="UP001500227">
    <property type="component" value="Unassembled WGS sequence"/>
</dbReference>
<feature type="domain" description="Tryptophan synthase beta chain-like PALP" evidence="4">
    <location>
        <begin position="22"/>
        <end position="306"/>
    </location>
</feature>
<evidence type="ECO:0000313" key="6">
    <source>
        <dbReference type="Proteomes" id="UP001500227"/>
    </source>
</evidence>
<evidence type="ECO:0000256" key="1">
    <source>
        <dbReference type="ARBA" id="ARBA00001933"/>
    </source>
</evidence>
<comment type="cofactor">
    <cofactor evidence="1">
        <name>pyridoxal 5'-phosphate</name>
        <dbReference type="ChEBI" id="CHEBI:597326"/>
    </cofactor>
</comment>
<comment type="similarity">
    <text evidence="2">Belongs to the ACC deaminase/D-cysteine desulfhydrase family.</text>
</comment>
<reference evidence="6" key="1">
    <citation type="journal article" date="2019" name="Int. J. Syst. Evol. Microbiol.">
        <title>The Global Catalogue of Microorganisms (GCM) 10K type strain sequencing project: providing services to taxonomists for standard genome sequencing and annotation.</title>
        <authorList>
            <consortium name="The Broad Institute Genomics Platform"/>
            <consortium name="The Broad Institute Genome Sequencing Center for Infectious Disease"/>
            <person name="Wu L."/>
            <person name="Ma J."/>
        </authorList>
    </citation>
    <scope>NUCLEOTIDE SEQUENCE [LARGE SCALE GENOMIC DNA]</scope>
    <source>
        <strain evidence="6">JCM 18423</strain>
    </source>
</reference>
<dbReference type="InterPro" id="IPR027278">
    <property type="entry name" value="ACCD_DCysDesulf"/>
</dbReference>
<dbReference type="RefSeq" id="WP_345369778.1">
    <property type="nucleotide sequence ID" value="NZ_BAABKD010000007.1"/>
</dbReference>
<evidence type="ECO:0000313" key="5">
    <source>
        <dbReference type="EMBL" id="GAA5087394.1"/>
    </source>
</evidence>
<keyword evidence="6" id="KW-1185">Reference proteome</keyword>
<dbReference type="PANTHER" id="PTHR43050">
    <property type="entry name" value="SERINE / THREONINE RACEMASE FAMILY MEMBER"/>
    <property type="match status" value="1"/>
</dbReference>
<organism evidence="5 6">
    <name type="scientific">Paenalcaligenes hermetiae</name>
    <dbReference type="NCBI Taxonomy" id="1157987"/>
    <lineage>
        <taxon>Bacteria</taxon>
        <taxon>Pseudomonadati</taxon>
        <taxon>Pseudomonadota</taxon>
        <taxon>Betaproteobacteria</taxon>
        <taxon>Burkholderiales</taxon>
        <taxon>Alcaligenaceae</taxon>
        <taxon>Paenalcaligenes</taxon>
    </lineage>
</organism>
<comment type="caution">
    <text evidence="5">The sequence shown here is derived from an EMBL/GenBank/DDBJ whole genome shotgun (WGS) entry which is preliminary data.</text>
</comment>
<dbReference type="NCBIfam" id="NF005454">
    <property type="entry name" value="PRK07048.1"/>
    <property type="match status" value="1"/>
</dbReference>
<dbReference type="PANTHER" id="PTHR43050:SF1">
    <property type="entry name" value="SERINE RACEMASE"/>
    <property type="match status" value="1"/>
</dbReference>
<evidence type="ECO:0000259" key="4">
    <source>
        <dbReference type="Pfam" id="PF00291"/>
    </source>
</evidence>
<name>A0ABP9LXB0_9BURK</name>
<dbReference type="PIRSF" id="PIRSF006278">
    <property type="entry name" value="ACCD_DCysDesulf"/>
    <property type="match status" value="1"/>
</dbReference>
<evidence type="ECO:0000256" key="3">
    <source>
        <dbReference type="ARBA" id="ARBA00022898"/>
    </source>
</evidence>
<sequence>MVHIPSYEDILQAAAQLKEVAHRTPVLSSRTLNQQLGAEVFFKCENFQRIGAFKFRGGYNALAQLNSEQRQRGVVAFSSGNHAQAVALAAQLFQVPATIIMPATAPAAKKAATLAYGARVIEYDRFTQDREQMAQEFVEKEGMTLIPPFSHPHVIAGQGTAVKELLETVPDMDVLLVPLGGGGLLSGSLLAAHALSPATAVYGVEPEGGNDAQQSLAQGQIVRVDYPNSIADGALTPALSPLTFSLIQQYAKGVLTVTDTQLIKTLQFFAERMKIVVEPTGCLGAAAALFGALPLQGKRVGVVVSGGNVDLTQYAQLLTT</sequence>
<dbReference type="EMBL" id="BAABKD010000007">
    <property type="protein sequence ID" value="GAA5087394.1"/>
    <property type="molecule type" value="Genomic_DNA"/>
</dbReference>
<dbReference type="Gene3D" id="3.40.50.1100">
    <property type="match status" value="2"/>
</dbReference>
<dbReference type="InterPro" id="IPR036052">
    <property type="entry name" value="TrpB-like_PALP_sf"/>
</dbReference>
<gene>
    <name evidence="5" type="ORF">GCM10023337_07750</name>
</gene>
<dbReference type="Pfam" id="PF00291">
    <property type="entry name" value="PALP"/>
    <property type="match status" value="1"/>
</dbReference>